<dbReference type="InterPro" id="IPR008254">
    <property type="entry name" value="Flavodoxin/NO_synth"/>
</dbReference>
<organism evidence="5 6">
    <name type="scientific">Moraxella cuniculi DSM 21768</name>
    <dbReference type="NCBI Taxonomy" id="1122245"/>
    <lineage>
        <taxon>Bacteria</taxon>
        <taxon>Pseudomonadati</taxon>
        <taxon>Pseudomonadota</taxon>
        <taxon>Gammaproteobacteria</taxon>
        <taxon>Moraxellales</taxon>
        <taxon>Moraxellaceae</taxon>
        <taxon>Moraxella</taxon>
    </lineage>
</organism>
<dbReference type="PANTHER" id="PTHR30546:SF23">
    <property type="entry name" value="FLAVOPROTEIN-LIKE PROTEIN YCP4-RELATED"/>
    <property type="match status" value="1"/>
</dbReference>
<accession>A0A1N7FPF9</accession>
<keyword evidence="3" id="KW-0288">FMN</keyword>
<dbReference type="PANTHER" id="PTHR30546">
    <property type="entry name" value="FLAVODOXIN-RELATED PROTEIN WRBA-RELATED"/>
    <property type="match status" value="1"/>
</dbReference>
<dbReference type="Gene3D" id="3.40.50.360">
    <property type="match status" value="1"/>
</dbReference>
<dbReference type="FunFam" id="3.40.50.360:FF:000001">
    <property type="entry name" value="NAD(P)H dehydrogenase (Quinone) FQR1-like"/>
    <property type="match status" value="1"/>
</dbReference>
<dbReference type="PROSITE" id="PS50902">
    <property type="entry name" value="FLAVODOXIN_LIKE"/>
    <property type="match status" value="1"/>
</dbReference>
<evidence type="ECO:0000256" key="3">
    <source>
        <dbReference type="ARBA" id="ARBA00022643"/>
    </source>
</evidence>
<dbReference type="GO" id="GO:0016020">
    <property type="term" value="C:membrane"/>
    <property type="evidence" value="ECO:0007669"/>
    <property type="project" value="TreeGrafter"/>
</dbReference>
<dbReference type="SUPFAM" id="SSF52218">
    <property type="entry name" value="Flavoproteins"/>
    <property type="match status" value="1"/>
</dbReference>
<evidence type="ECO:0000313" key="5">
    <source>
        <dbReference type="EMBL" id="SIS02229.1"/>
    </source>
</evidence>
<feature type="domain" description="Flavodoxin-like" evidence="4">
    <location>
        <begin position="6"/>
        <end position="189"/>
    </location>
</feature>
<evidence type="ECO:0000313" key="6">
    <source>
        <dbReference type="Proteomes" id="UP000187495"/>
    </source>
</evidence>
<keyword evidence="2" id="KW-0285">Flavoprotein</keyword>
<reference evidence="6" key="1">
    <citation type="submission" date="2017-01" db="EMBL/GenBank/DDBJ databases">
        <authorList>
            <person name="Varghese N."/>
            <person name="Submissions S."/>
        </authorList>
    </citation>
    <scope>NUCLEOTIDE SEQUENCE [LARGE SCALE GENOMIC DNA]</scope>
    <source>
        <strain evidence="6">DSM 21768</strain>
    </source>
</reference>
<evidence type="ECO:0000256" key="1">
    <source>
        <dbReference type="ARBA" id="ARBA00006961"/>
    </source>
</evidence>
<evidence type="ECO:0000256" key="2">
    <source>
        <dbReference type="ARBA" id="ARBA00022630"/>
    </source>
</evidence>
<protein>
    <submittedName>
        <fullName evidence="5">NAD(P)H dehydrogenase (Quinone)</fullName>
    </submittedName>
</protein>
<dbReference type="Proteomes" id="UP000187495">
    <property type="component" value="Unassembled WGS sequence"/>
</dbReference>
<dbReference type="NCBIfam" id="NF002999">
    <property type="entry name" value="PRK03767.1"/>
    <property type="match status" value="1"/>
</dbReference>
<dbReference type="RefSeq" id="WP_076555822.1">
    <property type="nucleotide sequence ID" value="NZ_FTNU01000015.1"/>
</dbReference>
<gene>
    <name evidence="5" type="ORF">SAMN02745664_11545</name>
</gene>
<keyword evidence="6" id="KW-1185">Reference proteome</keyword>
<dbReference type="InterPro" id="IPR010089">
    <property type="entry name" value="Flavoprotein_WrbA-like"/>
</dbReference>
<evidence type="ECO:0000259" key="4">
    <source>
        <dbReference type="PROSITE" id="PS50902"/>
    </source>
</evidence>
<dbReference type="EMBL" id="FTNU01000015">
    <property type="protein sequence ID" value="SIS02229.1"/>
    <property type="molecule type" value="Genomic_DNA"/>
</dbReference>
<dbReference type="NCBIfam" id="TIGR01755">
    <property type="entry name" value="flav_wrbA"/>
    <property type="match status" value="1"/>
</dbReference>
<dbReference type="AlphaFoldDB" id="A0A1N7FPF9"/>
<dbReference type="GO" id="GO:0010181">
    <property type="term" value="F:FMN binding"/>
    <property type="evidence" value="ECO:0007669"/>
    <property type="project" value="InterPro"/>
</dbReference>
<dbReference type="GO" id="GO:0003955">
    <property type="term" value="F:NAD(P)H dehydrogenase (quinone) activity"/>
    <property type="evidence" value="ECO:0007669"/>
    <property type="project" value="InterPro"/>
</dbReference>
<dbReference type="InterPro" id="IPR005025">
    <property type="entry name" value="FMN_Rdtase-like_dom"/>
</dbReference>
<dbReference type="Pfam" id="PF03358">
    <property type="entry name" value="FMN_red"/>
    <property type="match status" value="1"/>
</dbReference>
<name>A0A1N7FPF9_9GAMM</name>
<proteinExistence type="inferred from homology"/>
<dbReference type="InterPro" id="IPR029039">
    <property type="entry name" value="Flavoprotein-like_sf"/>
</dbReference>
<sequence length="203" mass="21794">MTDSYILVLYDSNKNTTKQLAYLIAQGVNDAGMAVKIRRVPKVSPLSEAVLPSIPDEGDLYCSIDELIDCAGLALGSPTHFGNMSASMKYFWDNTVSAWLAGDLQGKPACVFTSTGSQHGGQESTLLSMMLPLLHHGMLIMGLPYAYPELSNTTKGGTPYGASHVSGTQHQYPVSQDEQVLAIAQGRRLAMLAQKLQAGKNES</sequence>
<comment type="similarity">
    <text evidence="1">Belongs to the WrbA family.</text>
</comment>
<dbReference type="STRING" id="34061.B0189_03920"/>